<accession>A0A6J4E7C4</accession>
<dbReference type="AlphaFoldDB" id="A0A6J4E7C4"/>
<dbReference type="InterPro" id="IPR036380">
    <property type="entry name" value="Isochorismatase-like_sf"/>
</dbReference>
<evidence type="ECO:0000259" key="2">
    <source>
        <dbReference type="Pfam" id="PF00857"/>
    </source>
</evidence>
<gene>
    <name evidence="3" type="ORF">TUM18999_40440</name>
    <name evidence="4" type="ORF">TUM20286_57920</name>
</gene>
<dbReference type="KEGG" id="ptw:TUM18999_40440"/>
<keyword evidence="6" id="KW-1185">Reference proteome</keyword>
<dbReference type="InterPro" id="IPR050272">
    <property type="entry name" value="Isochorismatase-like_hydrls"/>
</dbReference>
<evidence type="ECO:0000313" key="5">
    <source>
        <dbReference type="Proteomes" id="UP000509383"/>
    </source>
</evidence>
<dbReference type="Proteomes" id="UP001054892">
    <property type="component" value="Unassembled WGS sequence"/>
</dbReference>
<feature type="domain" description="Isochorismatase-like" evidence="2">
    <location>
        <begin position="7"/>
        <end position="147"/>
    </location>
</feature>
<evidence type="ECO:0000313" key="3">
    <source>
        <dbReference type="EMBL" id="BCG25853.1"/>
    </source>
</evidence>
<dbReference type="PANTHER" id="PTHR43540:SF6">
    <property type="entry name" value="ISOCHORISMATASE-LIKE DOMAIN-CONTAINING PROTEIN"/>
    <property type="match status" value="1"/>
</dbReference>
<sequence length="208" mass="22255">MAQPKRALIVIDVQNEYVSGDLLIEYPPVDQSLANIGRAMDAATAAGIPVVLVQHLAPEDSPIFARGSRGAELHPVVADRAHDHVVQKALPSALTGTDLGPWLRERGIDTLTIVGYMTQHCDESTARQARHEGWNVELLHDATGSVPFANDLGSASAEEIHRVFTLVSHTGFAAVASTGQWLAAVATGEALQPDNLYLSNQRAVRARG</sequence>
<evidence type="ECO:0000313" key="6">
    <source>
        <dbReference type="Proteomes" id="UP001054892"/>
    </source>
</evidence>
<dbReference type="InterPro" id="IPR000868">
    <property type="entry name" value="Isochorismatase-like_dom"/>
</dbReference>
<dbReference type="Pfam" id="PF00857">
    <property type="entry name" value="Isochorismatase"/>
    <property type="match status" value="1"/>
</dbReference>
<dbReference type="RefSeq" id="WP_173178914.1">
    <property type="nucleotide sequence ID" value="NZ_AP023189.1"/>
</dbReference>
<evidence type="ECO:0000313" key="4">
    <source>
        <dbReference type="EMBL" id="GJN56040.1"/>
    </source>
</evidence>
<keyword evidence="1 3" id="KW-0378">Hydrolase</keyword>
<protein>
    <submittedName>
        <fullName evidence="3">Cysteine hydrolase</fullName>
    </submittedName>
</protein>
<dbReference type="SUPFAM" id="SSF52499">
    <property type="entry name" value="Isochorismatase-like hydrolases"/>
    <property type="match status" value="1"/>
</dbReference>
<name>A0A6J4E7C4_9PSED</name>
<organism evidence="3 5">
    <name type="scientific">Pseudomonas tohonis</name>
    <dbReference type="NCBI Taxonomy" id="2725477"/>
    <lineage>
        <taxon>Bacteria</taxon>
        <taxon>Pseudomonadati</taxon>
        <taxon>Pseudomonadota</taxon>
        <taxon>Gammaproteobacteria</taxon>
        <taxon>Pseudomonadales</taxon>
        <taxon>Pseudomonadaceae</taxon>
        <taxon>Pseudomonas</taxon>
    </lineage>
</organism>
<proteinExistence type="predicted"/>
<dbReference type="Gene3D" id="3.40.50.850">
    <property type="entry name" value="Isochorismatase-like"/>
    <property type="match status" value="1"/>
</dbReference>
<dbReference type="EMBL" id="AP023189">
    <property type="protein sequence ID" value="BCG25853.1"/>
    <property type="molecule type" value="Genomic_DNA"/>
</dbReference>
<dbReference type="Proteomes" id="UP000509383">
    <property type="component" value="Chromosome"/>
</dbReference>
<dbReference type="CDD" id="cd01014">
    <property type="entry name" value="nicotinamidase_related"/>
    <property type="match status" value="1"/>
</dbReference>
<dbReference type="PANTHER" id="PTHR43540">
    <property type="entry name" value="PEROXYUREIDOACRYLATE/UREIDOACRYLATE AMIDOHYDROLASE-RELATED"/>
    <property type="match status" value="1"/>
</dbReference>
<evidence type="ECO:0000256" key="1">
    <source>
        <dbReference type="ARBA" id="ARBA00022801"/>
    </source>
</evidence>
<reference evidence="3 5" key="1">
    <citation type="submission" date="2020-05" db="EMBL/GenBank/DDBJ databases">
        <title>Characterization of novel class B3 metallo-beta-lactamase from novel Pseudomonas species.</title>
        <authorList>
            <person name="Yamada K."/>
            <person name="Aoki K."/>
            <person name="Ishii Y."/>
        </authorList>
    </citation>
    <scope>NUCLEOTIDE SEQUENCE [LARGE SCALE GENOMIC DNA]</scope>
    <source>
        <strain evidence="3 5">TUM18999</strain>
        <strain evidence="4 6">TUM20286</strain>
    </source>
</reference>
<dbReference type="EMBL" id="BQKM01000024">
    <property type="protein sequence ID" value="GJN56040.1"/>
    <property type="molecule type" value="Genomic_DNA"/>
</dbReference>
<dbReference type="GO" id="GO:0016787">
    <property type="term" value="F:hydrolase activity"/>
    <property type="evidence" value="ECO:0007669"/>
    <property type="project" value="UniProtKB-KW"/>
</dbReference>